<evidence type="ECO:0000256" key="7">
    <source>
        <dbReference type="HAMAP-Rule" id="MF_00156"/>
    </source>
</evidence>
<comment type="similarity">
    <text evidence="2 7">Belongs to the PanB family.</text>
</comment>
<keyword evidence="7 10" id="KW-0479">Metal-binding</keyword>
<comment type="subunit">
    <text evidence="3 7">Homodecamer; pentamer of dimers.</text>
</comment>
<feature type="active site" description="Proton acceptor" evidence="7 8">
    <location>
        <position position="184"/>
    </location>
</feature>
<dbReference type="Gene3D" id="3.20.20.60">
    <property type="entry name" value="Phosphoenolpyruvate-binding domains"/>
    <property type="match status" value="1"/>
</dbReference>
<dbReference type="GO" id="GO:0000287">
    <property type="term" value="F:magnesium ion binding"/>
    <property type="evidence" value="ECO:0007669"/>
    <property type="project" value="TreeGrafter"/>
</dbReference>
<feature type="binding site" evidence="7 10">
    <location>
        <position position="46"/>
    </location>
    <ligand>
        <name>Mg(2+)</name>
        <dbReference type="ChEBI" id="CHEBI:18420"/>
    </ligand>
</feature>
<dbReference type="Proteomes" id="UP000811899">
    <property type="component" value="Unassembled WGS sequence"/>
</dbReference>
<evidence type="ECO:0000256" key="5">
    <source>
        <dbReference type="ARBA" id="ARBA00022679"/>
    </source>
</evidence>
<evidence type="ECO:0000313" key="12">
    <source>
        <dbReference type="Proteomes" id="UP000811899"/>
    </source>
</evidence>
<dbReference type="Pfam" id="PF02548">
    <property type="entry name" value="Pantoate_transf"/>
    <property type="match status" value="1"/>
</dbReference>
<dbReference type="NCBIfam" id="TIGR00222">
    <property type="entry name" value="panB"/>
    <property type="match status" value="1"/>
</dbReference>
<feature type="binding site" evidence="7 10">
    <location>
        <position position="117"/>
    </location>
    <ligand>
        <name>Mg(2+)</name>
        <dbReference type="ChEBI" id="CHEBI:18420"/>
    </ligand>
</feature>
<dbReference type="EMBL" id="JAHCVJ010000007">
    <property type="protein sequence ID" value="MBT0665866.1"/>
    <property type="molecule type" value="Genomic_DNA"/>
</dbReference>
<evidence type="ECO:0000256" key="6">
    <source>
        <dbReference type="ARBA" id="ARBA00056497"/>
    </source>
</evidence>
<keyword evidence="12" id="KW-1185">Reference proteome</keyword>
<evidence type="ECO:0000256" key="2">
    <source>
        <dbReference type="ARBA" id="ARBA00008676"/>
    </source>
</evidence>
<comment type="catalytic activity">
    <reaction evidence="7">
        <text>(6R)-5,10-methylene-5,6,7,8-tetrahydrofolate + 3-methyl-2-oxobutanoate + H2O = 2-dehydropantoate + (6S)-5,6,7,8-tetrahydrofolate</text>
        <dbReference type="Rhea" id="RHEA:11824"/>
        <dbReference type="ChEBI" id="CHEBI:11561"/>
        <dbReference type="ChEBI" id="CHEBI:11851"/>
        <dbReference type="ChEBI" id="CHEBI:15377"/>
        <dbReference type="ChEBI" id="CHEBI:15636"/>
        <dbReference type="ChEBI" id="CHEBI:57453"/>
        <dbReference type="EC" id="2.1.2.11"/>
    </reaction>
</comment>
<comment type="function">
    <text evidence="6 7">Catalyzes the reversible reaction in which hydroxymethyl group from 5,10-methylenetetrahydrofolate is transferred onto alpha-ketoisovalerate to form ketopantoate.</text>
</comment>
<feature type="binding site" evidence="7 9">
    <location>
        <begin position="46"/>
        <end position="47"/>
    </location>
    <ligand>
        <name>3-methyl-2-oxobutanoate</name>
        <dbReference type="ChEBI" id="CHEBI:11851"/>
    </ligand>
</feature>
<dbReference type="InterPro" id="IPR003700">
    <property type="entry name" value="Pantoate_hydroxy_MeTrfase"/>
</dbReference>
<dbReference type="FunFam" id="3.20.20.60:FF:000003">
    <property type="entry name" value="3-methyl-2-oxobutanoate hydroxymethyltransferase"/>
    <property type="match status" value="1"/>
</dbReference>
<evidence type="ECO:0000256" key="10">
    <source>
        <dbReference type="PIRSR" id="PIRSR000388-3"/>
    </source>
</evidence>
<evidence type="ECO:0000256" key="8">
    <source>
        <dbReference type="PIRSR" id="PIRSR000388-1"/>
    </source>
</evidence>
<accession>A0AAW4L4D9</accession>
<keyword evidence="5 7" id="KW-0808">Transferase</keyword>
<organism evidence="11 12">
    <name type="scientific">Geoanaerobacter pelophilus</name>
    <dbReference type="NCBI Taxonomy" id="60036"/>
    <lineage>
        <taxon>Bacteria</taxon>
        <taxon>Pseudomonadati</taxon>
        <taxon>Thermodesulfobacteriota</taxon>
        <taxon>Desulfuromonadia</taxon>
        <taxon>Geobacterales</taxon>
        <taxon>Geobacteraceae</taxon>
        <taxon>Geoanaerobacter</taxon>
    </lineage>
</organism>
<sequence length="267" mass="28563">MRKQVTILDIQKMKDEGTPITVLTCYDYPTARIMDGCGIDVILVGDSLGVVVAGHENTLPVTVDEIIYHSRAVMRATPRAMVVADMPFLSYQVDIPTARLNAGRLIKEGGAAAVKLEGGTNMADTIRAITSMDIPVMGHIGLTPQSIHRMGGYRVQGKKEEQADRLMADALAVEAAGAFAVTLEGIPQKLARKITEALTIPTIGIGAGPGCDGQVLVLHDILGLCEKYSPKFVKRYADGRALIADAVSAYIAEVRSGEFPTEAHSFN</sequence>
<dbReference type="NCBIfam" id="NF001452">
    <property type="entry name" value="PRK00311.1"/>
    <property type="match status" value="1"/>
</dbReference>
<comment type="pathway">
    <text evidence="1 7">Cofactor biosynthesis; (R)-pantothenate biosynthesis; (R)-pantoate from 3-methyl-2-oxobutanoate: step 1/2.</text>
</comment>
<evidence type="ECO:0000256" key="4">
    <source>
        <dbReference type="ARBA" id="ARBA00022655"/>
    </source>
</evidence>
<evidence type="ECO:0000256" key="1">
    <source>
        <dbReference type="ARBA" id="ARBA00005033"/>
    </source>
</evidence>
<feature type="binding site" evidence="7 9">
    <location>
        <position position="85"/>
    </location>
    <ligand>
        <name>3-methyl-2-oxobutanoate</name>
        <dbReference type="ChEBI" id="CHEBI:11851"/>
    </ligand>
</feature>
<dbReference type="PANTHER" id="PTHR20881:SF0">
    <property type="entry name" value="3-METHYL-2-OXOBUTANOATE HYDROXYMETHYLTRANSFERASE"/>
    <property type="match status" value="1"/>
</dbReference>
<reference evidence="11 12" key="1">
    <citation type="submission" date="2021-05" db="EMBL/GenBank/DDBJ databases">
        <title>The draft genome of Geobacter pelophilus DSM 12255.</title>
        <authorList>
            <person name="Xu Z."/>
            <person name="Masuda Y."/>
            <person name="Itoh H."/>
            <person name="Senoo K."/>
        </authorList>
    </citation>
    <scope>NUCLEOTIDE SEQUENCE [LARGE SCALE GENOMIC DNA]</scope>
    <source>
        <strain evidence="11 12">DSM 12255</strain>
    </source>
</reference>
<comment type="cofactor">
    <cofactor evidence="7 10">
        <name>Mg(2+)</name>
        <dbReference type="ChEBI" id="CHEBI:18420"/>
    </cofactor>
    <text evidence="7 10">Binds 1 Mg(2+) ion per subunit.</text>
</comment>
<dbReference type="HAMAP" id="MF_00156">
    <property type="entry name" value="PanB"/>
    <property type="match status" value="1"/>
</dbReference>
<feature type="binding site" evidence="7 9">
    <location>
        <position position="115"/>
    </location>
    <ligand>
        <name>3-methyl-2-oxobutanoate</name>
        <dbReference type="ChEBI" id="CHEBI:11851"/>
    </ligand>
</feature>
<dbReference type="PIRSF" id="PIRSF000388">
    <property type="entry name" value="Pantoate_hydroxy_MeTrfase"/>
    <property type="match status" value="1"/>
</dbReference>
<dbReference type="InterPro" id="IPR015813">
    <property type="entry name" value="Pyrv/PenolPyrv_kinase-like_dom"/>
</dbReference>
<evidence type="ECO:0000313" key="11">
    <source>
        <dbReference type="EMBL" id="MBT0665866.1"/>
    </source>
</evidence>
<dbReference type="RefSeq" id="WP_214172634.1">
    <property type="nucleotide sequence ID" value="NZ_JAHCVJ010000007.1"/>
</dbReference>
<feature type="binding site" evidence="7 10">
    <location>
        <position position="85"/>
    </location>
    <ligand>
        <name>Mg(2+)</name>
        <dbReference type="ChEBI" id="CHEBI:18420"/>
    </ligand>
</feature>
<gene>
    <name evidence="7 11" type="primary">panB</name>
    <name evidence="11" type="ORF">KI809_16265</name>
</gene>
<dbReference type="SUPFAM" id="SSF51621">
    <property type="entry name" value="Phosphoenolpyruvate/pyruvate domain"/>
    <property type="match status" value="1"/>
</dbReference>
<dbReference type="GO" id="GO:0015940">
    <property type="term" value="P:pantothenate biosynthetic process"/>
    <property type="evidence" value="ECO:0007669"/>
    <property type="project" value="UniProtKB-UniRule"/>
</dbReference>
<proteinExistence type="inferred from homology"/>
<dbReference type="InterPro" id="IPR040442">
    <property type="entry name" value="Pyrv_kinase-like_dom_sf"/>
</dbReference>
<keyword evidence="7 10" id="KW-0460">Magnesium</keyword>
<evidence type="ECO:0000256" key="3">
    <source>
        <dbReference type="ARBA" id="ARBA00011424"/>
    </source>
</evidence>
<keyword evidence="4 7" id="KW-0566">Pantothenate biosynthesis</keyword>
<comment type="subcellular location">
    <subcellularLocation>
        <location evidence="7">Cytoplasm</location>
    </subcellularLocation>
</comment>
<dbReference type="GO" id="GO:0005737">
    <property type="term" value="C:cytoplasm"/>
    <property type="evidence" value="ECO:0007669"/>
    <property type="project" value="UniProtKB-SubCell"/>
</dbReference>
<dbReference type="EC" id="2.1.2.11" evidence="7"/>
<dbReference type="PANTHER" id="PTHR20881">
    <property type="entry name" value="3-METHYL-2-OXOBUTANOATE HYDROXYMETHYLTRANSFERASE"/>
    <property type="match status" value="1"/>
</dbReference>
<dbReference type="GO" id="GO:0003864">
    <property type="term" value="F:3-methyl-2-oxobutanoate hydroxymethyltransferase activity"/>
    <property type="evidence" value="ECO:0007669"/>
    <property type="project" value="UniProtKB-UniRule"/>
</dbReference>
<name>A0AAW4L4D9_9BACT</name>
<comment type="caution">
    <text evidence="11">The sequence shown here is derived from an EMBL/GenBank/DDBJ whole genome shotgun (WGS) entry which is preliminary data.</text>
</comment>
<protein>
    <recommendedName>
        <fullName evidence="7">3-methyl-2-oxobutanoate hydroxymethyltransferase</fullName>
        <ecNumber evidence="7">2.1.2.11</ecNumber>
    </recommendedName>
    <alternativeName>
        <fullName evidence="7">Ketopantoate hydroxymethyltransferase</fullName>
        <shortName evidence="7">KPHMT</shortName>
    </alternativeName>
</protein>
<keyword evidence="7" id="KW-0963">Cytoplasm</keyword>
<evidence type="ECO:0000256" key="9">
    <source>
        <dbReference type="PIRSR" id="PIRSR000388-2"/>
    </source>
</evidence>
<dbReference type="AlphaFoldDB" id="A0AAW4L4D9"/>
<dbReference type="CDD" id="cd06557">
    <property type="entry name" value="KPHMT-like"/>
    <property type="match status" value="1"/>
</dbReference>